<dbReference type="SUPFAM" id="SSF55874">
    <property type="entry name" value="ATPase domain of HSP90 chaperone/DNA topoisomerase II/histidine kinase"/>
    <property type="match status" value="1"/>
</dbReference>
<evidence type="ECO:0000313" key="11">
    <source>
        <dbReference type="EMBL" id="TBT88446.1"/>
    </source>
</evidence>
<dbReference type="GO" id="GO:0046983">
    <property type="term" value="F:protein dimerization activity"/>
    <property type="evidence" value="ECO:0007669"/>
    <property type="project" value="InterPro"/>
</dbReference>
<keyword evidence="9" id="KW-1133">Transmembrane helix</keyword>
<feature type="domain" description="Signal transduction histidine kinase subgroup 3 dimerisation and phosphoacceptor" evidence="10">
    <location>
        <begin position="206"/>
        <end position="271"/>
    </location>
</feature>
<evidence type="ECO:0000256" key="3">
    <source>
        <dbReference type="ARBA" id="ARBA00022553"/>
    </source>
</evidence>
<organism evidence="11 12">
    <name type="scientific">Propioniciclava sinopodophylli</name>
    <dbReference type="NCBI Taxonomy" id="1837344"/>
    <lineage>
        <taxon>Bacteria</taxon>
        <taxon>Bacillati</taxon>
        <taxon>Actinomycetota</taxon>
        <taxon>Actinomycetes</taxon>
        <taxon>Propionibacteriales</taxon>
        <taxon>Propionibacteriaceae</taxon>
        <taxon>Propioniciclava</taxon>
    </lineage>
</organism>
<evidence type="ECO:0000259" key="10">
    <source>
        <dbReference type="Pfam" id="PF07730"/>
    </source>
</evidence>
<dbReference type="PANTHER" id="PTHR24421">
    <property type="entry name" value="NITRATE/NITRITE SENSOR PROTEIN NARX-RELATED"/>
    <property type="match status" value="1"/>
</dbReference>
<dbReference type="Gene3D" id="3.30.565.10">
    <property type="entry name" value="Histidine kinase-like ATPase, C-terminal domain"/>
    <property type="match status" value="1"/>
</dbReference>
<dbReference type="InterPro" id="IPR050482">
    <property type="entry name" value="Sensor_HK_TwoCompSys"/>
</dbReference>
<dbReference type="GO" id="GO:0016020">
    <property type="term" value="C:membrane"/>
    <property type="evidence" value="ECO:0007669"/>
    <property type="project" value="InterPro"/>
</dbReference>
<proteinExistence type="predicted"/>
<keyword evidence="12" id="KW-1185">Reference proteome</keyword>
<evidence type="ECO:0000256" key="5">
    <source>
        <dbReference type="ARBA" id="ARBA00022741"/>
    </source>
</evidence>
<dbReference type="InterPro" id="IPR036890">
    <property type="entry name" value="HATPase_C_sf"/>
</dbReference>
<feature type="transmembrane region" description="Helical" evidence="9">
    <location>
        <begin position="27"/>
        <end position="50"/>
    </location>
</feature>
<accession>A0A4Q9KIM1</accession>
<keyword evidence="7" id="KW-0067">ATP-binding</keyword>
<dbReference type="GO" id="GO:0000155">
    <property type="term" value="F:phosphorelay sensor kinase activity"/>
    <property type="evidence" value="ECO:0007669"/>
    <property type="project" value="InterPro"/>
</dbReference>
<evidence type="ECO:0000256" key="8">
    <source>
        <dbReference type="ARBA" id="ARBA00023012"/>
    </source>
</evidence>
<dbReference type="PANTHER" id="PTHR24421:SF10">
    <property type="entry name" value="NITRATE_NITRITE SENSOR PROTEIN NARQ"/>
    <property type="match status" value="1"/>
</dbReference>
<evidence type="ECO:0000256" key="1">
    <source>
        <dbReference type="ARBA" id="ARBA00000085"/>
    </source>
</evidence>
<protein>
    <recommendedName>
        <fullName evidence="2">histidine kinase</fullName>
        <ecNumber evidence="2">2.7.13.3</ecNumber>
    </recommendedName>
</protein>
<name>A0A4Q9KIM1_9ACTN</name>
<dbReference type="RefSeq" id="WP_131166577.1">
    <property type="nucleotide sequence ID" value="NZ_SDMQ01000001.1"/>
</dbReference>
<keyword evidence="4" id="KW-0808">Transferase</keyword>
<reference evidence="11 12" key="1">
    <citation type="submission" date="2019-01" db="EMBL/GenBank/DDBJ databases">
        <title>Lactibacter flavus gen. nov., sp. nov., a novel bacterium of the family Propionibacteriaceae isolated from raw milk and dairy products.</title>
        <authorList>
            <person name="Huptas C."/>
            <person name="Wenning M."/>
            <person name="Breitenwieser F."/>
            <person name="Doll E."/>
            <person name="Von Neubeck M."/>
            <person name="Busse H.-J."/>
            <person name="Scherer S."/>
        </authorList>
    </citation>
    <scope>NUCLEOTIDE SEQUENCE [LARGE SCALE GENOMIC DNA]</scope>
    <source>
        <strain evidence="11 12">KCTC 33808</strain>
    </source>
</reference>
<dbReference type="EMBL" id="SDMQ01000001">
    <property type="protein sequence ID" value="TBT88446.1"/>
    <property type="molecule type" value="Genomic_DNA"/>
</dbReference>
<dbReference type="Pfam" id="PF07730">
    <property type="entry name" value="HisKA_3"/>
    <property type="match status" value="1"/>
</dbReference>
<evidence type="ECO:0000256" key="6">
    <source>
        <dbReference type="ARBA" id="ARBA00022777"/>
    </source>
</evidence>
<comment type="catalytic activity">
    <reaction evidence="1">
        <text>ATP + protein L-histidine = ADP + protein N-phospho-L-histidine.</text>
        <dbReference type="EC" id="2.7.13.3"/>
    </reaction>
</comment>
<comment type="caution">
    <text evidence="11">The sequence shown here is derived from an EMBL/GenBank/DDBJ whole genome shotgun (WGS) entry which is preliminary data.</text>
</comment>
<keyword evidence="8" id="KW-0902">Two-component regulatory system</keyword>
<keyword evidence="6 11" id="KW-0418">Kinase</keyword>
<keyword evidence="9" id="KW-0472">Membrane</keyword>
<sequence>MPLRATWAAMFEAEKYPPPPLTGLGFAWRYSVAIGVFFTMAALWVLAFQARQTGVILDIPITPEEVGSLPPVWWAVLDPILGAVGLATIHLRRRFPLALAVGTAVFSFASASIAAVTLWAYISNASRRNLRNTAIAFAVTMGAGLASFLLPWSAPFTWSSLVSAGLFTVAWTLLGMYIGVRRDAAAGFLRRVEQAEADRQFAVLAERNRIAREMHDVLAHRISLVSMHAGVLAYRSDLPPEKTQEIASIIQENAHASLTELRSVLSTLREVPTLDASGGVVAAGVAASGPVAAPQPTLADLPALLEEVRASGQRLDVQDTLDAPSVPLVLQRHLYRIVQECLTNARKHAPRSTVRLELSGNRRVGITVRADNELTNPTASIPGSRLGLVGITERAQMLGGRLDAGVRGGRFVVEAWLPWDTDFRRNA</sequence>
<keyword evidence="5" id="KW-0547">Nucleotide-binding</keyword>
<keyword evidence="9" id="KW-0812">Transmembrane</keyword>
<evidence type="ECO:0000256" key="2">
    <source>
        <dbReference type="ARBA" id="ARBA00012438"/>
    </source>
</evidence>
<evidence type="ECO:0000256" key="4">
    <source>
        <dbReference type="ARBA" id="ARBA00022679"/>
    </source>
</evidence>
<dbReference type="AlphaFoldDB" id="A0A4Q9KIM1"/>
<feature type="transmembrane region" description="Helical" evidence="9">
    <location>
        <begin position="158"/>
        <end position="180"/>
    </location>
</feature>
<dbReference type="OrthoDB" id="227596at2"/>
<dbReference type="Gene3D" id="1.20.5.1930">
    <property type="match status" value="1"/>
</dbReference>
<evidence type="ECO:0000313" key="12">
    <source>
        <dbReference type="Proteomes" id="UP000292373"/>
    </source>
</evidence>
<evidence type="ECO:0000256" key="7">
    <source>
        <dbReference type="ARBA" id="ARBA00022840"/>
    </source>
</evidence>
<dbReference type="Proteomes" id="UP000292373">
    <property type="component" value="Unassembled WGS sequence"/>
</dbReference>
<gene>
    <name evidence="11" type="ORF">ET989_00345</name>
</gene>
<dbReference type="EC" id="2.7.13.3" evidence="2"/>
<dbReference type="GO" id="GO:0005524">
    <property type="term" value="F:ATP binding"/>
    <property type="evidence" value="ECO:0007669"/>
    <property type="project" value="UniProtKB-KW"/>
</dbReference>
<feature type="transmembrane region" description="Helical" evidence="9">
    <location>
        <begin position="134"/>
        <end position="152"/>
    </location>
</feature>
<feature type="transmembrane region" description="Helical" evidence="9">
    <location>
        <begin position="97"/>
        <end position="122"/>
    </location>
</feature>
<dbReference type="CDD" id="cd16917">
    <property type="entry name" value="HATPase_UhpB-NarQ-NarX-like"/>
    <property type="match status" value="1"/>
</dbReference>
<evidence type="ECO:0000256" key="9">
    <source>
        <dbReference type="SAM" id="Phobius"/>
    </source>
</evidence>
<keyword evidence="3" id="KW-0597">Phosphoprotein</keyword>
<dbReference type="InterPro" id="IPR011712">
    <property type="entry name" value="Sig_transdc_His_kin_sub3_dim/P"/>
</dbReference>